<organism evidence="1 2">
    <name type="scientific">Caerostris darwini</name>
    <dbReference type="NCBI Taxonomy" id="1538125"/>
    <lineage>
        <taxon>Eukaryota</taxon>
        <taxon>Metazoa</taxon>
        <taxon>Ecdysozoa</taxon>
        <taxon>Arthropoda</taxon>
        <taxon>Chelicerata</taxon>
        <taxon>Arachnida</taxon>
        <taxon>Araneae</taxon>
        <taxon>Araneomorphae</taxon>
        <taxon>Entelegynae</taxon>
        <taxon>Araneoidea</taxon>
        <taxon>Araneidae</taxon>
        <taxon>Caerostris</taxon>
    </lineage>
</organism>
<gene>
    <name evidence="1" type="ORF">CDAR_216331</name>
</gene>
<proteinExistence type="predicted"/>
<evidence type="ECO:0000313" key="2">
    <source>
        <dbReference type="Proteomes" id="UP001054837"/>
    </source>
</evidence>
<dbReference type="AlphaFoldDB" id="A0AAV4STT4"/>
<sequence length="89" mass="10291">MSRLLYNVDTHIFLRTSQNTPHPDTIHPLVPPRYKKLIKTNLFDMRGINIALSCFIPPSIIFESLACSPNLAMRKNNRWENHVDVSEDS</sequence>
<evidence type="ECO:0000313" key="1">
    <source>
        <dbReference type="EMBL" id="GIY35013.1"/>
    </source>
</evidence>
<protein>
    <submittedName>
        <fullName evidence="1">Uncharacterized protein</fullName>
    </submittedName>
</protein>
<keyword evidence="2" id="KW-1185">Reference proteome</keyword>
<dbReference type="Proteomes" id="UP001054837">
    <property type="component" value="Unassembled WGS sequence"/>
</dbReference>
<accession>A0AAV4STT4</accession>
<name>A0AAV4STT4_9ARAC</name>
<dbReference type="EMBL" id="BPLQ01008122">
    <property type="protein sequence ID" value="GIY35013.1"/>
    <property type="molecule type" value="Genomic_DNA"/>
</dbReference>
<comment type="caution">
    <text evidence="1">The sequence shown here is derived from an EMBL/GenBank/DDBJ whole genome shotgun (WGS) entry which is preliminary data.</text>
</comment>
<reference evidence="1 2" key="1">
    <citation type="submission" date="2021-06" db="EMBL/GenBank/DDBJ databases">
        <title>Caerostris darwini draft genome.</title>
        <authorList>
            <person name="Kono N."/>
            <person name="Arakawa K."/>
        </authorList>
    </citation>
    <scope>NUCLEOTIDE SEQUENCE [LARGE SCALE GENOMIC DNA]</scope>
</reference>